<dbReference type="CDD" id="cd07361">
    <property type="entry name" value="MEMO_like"/>
    <property type="match status" value="1"/>
</dbReference>
<dbReference type="NCBIfam" id="TIGR04336">
    <property type="entry name" value="AmmeMemoSam_B"/>
    <property type="match status" value="1"/>
</dbReference>
<dbReference type="Pfam" id="PF01875">
    <property type="entry name" value="Memo"/>
    <property type="match status" value="1"/>
</dbReference>
<dbReference type="EMBL" id="UINC01001006">
    <property type="protein sequence ID" value="SUZ67257.1"/>
    <property type="molecule type" value="Genomic_DNA"/>
</dbReference>
<organism evidence="2">
    <name type="scientific">marine metagenome</name>
    <dbReference type="NCBI Taxonomy" id="408172"/>
    <lineage>
        <taxon>unclassified sequences</taxon>
        <taxon>metagenomes</taxon>
        <taxon>ecological metagenomes</taxon>
    </lineage>
</organism>
<dbReference type="PANTHER" id="PTHR11060">
    <property type="entry name" value="PROTEIN MEMO1"/>
    <property type="match status" value="1"/>
</dbReference>
<evidence type="ECO:0008006" key="3">
    <source>
        <dbReference type="Google" id="ProtNLM"/>
    </source>
</evidence>
<protein>
    <recommendedName>
        <fullName evidence="3">MEMO1 family protein</fullName>
    </recommendedName>
</protein>
<evidence type="ECO:0000256" key="1">
    <source>
        <dbReference type="ARBA" id="ARBA00006315"/>
    </source>
</evidence>
<dbReference type="PANTHER" id="PTHR11060:SF0">
    <property type="entry name" value="PROTEIN MEMO1"/>
    <property type="match status" value="1"/>
</dbReference>
<name>A0A381PMA4_9ZZZZ</name>
<proteinExistence type="inferred from homology"/>
<gene>
    <name evidence="2" type="ORF">METZ01_LOCUS20111</name>
</gene>
<accession>A0A381PMA4</accession>
<evidence type="ECO:0000313" key="2">
    <source>
        <dbReference type="EMBL" id="SUZ67257.1"/>
    </source>
</evidence>
<dbReference type="HAMAP" id="MF_00055">
    <property type="entry name" value="MEMO1"/>
    <property type="match status" value="1"/>
</dbReference>
<sequence length="286" mass="31586">MKIVRETMITENPAKNIRPPAVASMFYPGGTAELRDTVQNYLQSSCAEENVFQLKKGETSELRALIVPHAGYIYSGKVAASAFRLLQEIPKRFKRVLLLGPAHRVWIQGAAFPGADYFDTPLGEIALDKVLMEKLLGDYSWISVNDEAHAEEHCLEVQLPFLQETLCKFELLPLVVGETKSEELAELIQQLSKDEETLIVISTDLSHFHDYQTAQEIDARTANAIELLEPEQLSAEDACGAYPLRGALVAASQNNWQVHRLGLCNSGDTAGDRGRVVGYGAWALSA</sequence>
<comment type="similarity">
    <text evidence="1">Belongs to the MEMO1 family.</text>
</comment>
<dbReference type="AlphaFoldDB" id="A0A381PMA4"/>
<dbReference type="InterPro" id="IPR002737">
    <property type="entry name" value="MEMO1_fam"/>
</dbReference>
<reference evidence="2" key="1">
    <citation type="submission" date="2018-05" db="EMBL/GenBank/DDBJ databases">
        <authorList>
            <person name="Lanie J.A."/>
            <person name="Ng W.-L."/>
            <person name="Kazmierczak K.M."/>
            <person name="Andrzejewski T.M."/>
            <person name="Davidsen T.M."/>
            <person name="Wayne K.J."/>
            <person name="Tettelin H."/>
            <person name="Glass J.I."/>
            <person name="Rusch D."/>
            <person name="Podicherti R."/>
            <person name="Tsui H.-C.T."/>
            <person name="Winkler M.E."/>
        </authorList>
    </citation>
    <scope>NUCLEOTIDE SEQUENCE</scope>
</reference>
<dbReference type="Gene3D" id="3.40.830.10">
    <property type="entry name" value="LigB-like"/>
    <property type="match status" value="1"/>
</dbReference>